<dbReference type="Pfam" id="PF18276">
    <property type="entry name" value="TcA_TcB_BD"/>
    <property type="match status" value="1"/>
</dbReference>
<evidence type="ECO:0000313" key="5">
    <source>
        <dbReference type="EMBL" id="EPS42066.1"/>
    </source>
</evidence>
<feature type="domain" description="Tc toxin complex TcA C-terminal TcB-binding" evidence="2">
    <location>
        <begin position="2562"/>
        <end position="2849"/>
    </location>
</feature>
<evidence type="ECO:0000256" key="1">
    <source>
        <dbReference type="SAM" id="Coils"/>
    </source>
</evidence>
<accession>S8ALQ7</accession>
<dbReference type="InterPro" id="IPR041079">
    <property type="entry name" value="Neuraminidase-like"/>
</dbReference>
<feature type="domain" description="Neuraminidase-like" evidence="3">
    <location>
        <begin position="1585"/>
        <end position="1795"/>
    </location>
</feature>
<protein>
    <submittedName>
        <fullName evidence="5">Uncharacterized protein</fullName>
    </submittedName>
</protein>
<evidence type="ECO:0000259" key="4">
    <source>
        <dbReference type="Pfam" id="PF20220"/>
    </source>
</evidence>
<evidence type="ECO:0000259" key="3">
    <source>
        <dbReference type="Pfam" id="PF18413"/>
    </source>
</evidence>
<dbReference type="Proteomes" id="UP000015100">
    <property type="component" value="Unassembled WGS sequence"/>
</dbReference>
<dbReference type="InterPro" id="IPR046839">
    <property type="entry name" value="ABC_toxin_N"/>
</dbReference>
<proteinExistence type="predicted"/>
<keyword evidence="1" id="KW-0175">Coiled coil</keyword>
<dbReference type="HOGENOM" id="CLU_000189_0_0_1"/>
<dbReference type="eggNOG" id="ENOG502RX9A">
    <property type="taxonomic scope" value="Eukaryota"/>
</dbReference>
<comment type="caution">
    <text evidence="5">The sequence shown here is derived from an EMBL/GenBank/DDBJ whole genome shotgun (WGS) entry which is preliminary data.</text>
</comment>
<gene>
    <name evidence="5" type="ORF">H072_3884</name>
</gene>
<feature type="domain" description="ABC toxin N-terminal" evidence="4">
    <location>
        <begin position="1432"/>
        <end position="1555"/>
    </location>
</feature>
<dbReference type="OrthoDB" id="5242822at2759"/>
<dbReference type="Pfam" id="PF20220">
    <property type="entry name" value="ABC_toxin_N"/>
    <property type="match status" value="1"/>
</dbReference>
<evidence type="ECO:0000259" key="2">
    <source>
        <dbReference type="Pfam" id="PF18276"/>
    </source>
</evidence>
<reference evidence="6" key="2">
    <citation type="submission" date="2013-04" db="EMBL/GenBank/DDBJ databases">
        <title>Genomic mechanisms accounting for the adaptation to parasitism in nematode-trapping fungi.</title>
        <authorList>
            <person name="Ahren D.G."/>
        </authorList>
    </citation>
    <scope>NUCLEOTIDE SEQUENCE [LARGE SCALE GENOMIC DNA]</scope>
    <source>
        <strain evidence="6">CBS 200.50</strain>
    </source>
</reference>
<dbReference type="STRING" id="1284197.S8ALQ7"/>
<dbReference type="OMA" id="TTYFCVP"/>
<name>S8ALQ7_DACHA</name>
<feature type="coiled-coil region" evidence="1">
    <location>
        <begin position="2533"/>
        <end position="2591"/>
    </location>
</feature>
<organism evidence="5 6">
    <name type="scientific">Dactylellina haptotyla (strain CBS 200.50)</name>
    <name type="common">Nematode-trapping fungus</name>
    <name type="synonym">Monacrosporium haptotylum</name>
    <dbReference type="NCBI Taxonomy" id="1284197"/>
    <lineage>
        <taxon>Eukaryota</taxon>
        <taxon>Fungi</taxon>
        <taxon>Dikarya</taxon>
        <taxon>Ascomycota</taxon>
        <taxon>Pezizomycotina</taxon>
        <taxon>Orbiliomycetes</taxon>
        <taxon>Orbiliales</taxon>
        <taxon>Orbiliaceae</taxon>
        <taxon>Dactylellina</taxon>
    </lineage>
</organism>
<evidence type="ECO:0000313" key="6">
    <source>
        <dbReference type="Proteomes" id="UP000015100"/>
    </source>
</evidence>
<dbReference type="EMBL" id="AQGS01000129">
    <property type="protein sequence ID" value="EPS42066.1"/>
    <property type="molecule type" value="Genomic_DNA"/>
</dbReference>
<dbReference type="Pfam" id="PF18413">
    <property type="entry name" value="Neuraminidase"/>
    <property type="match status" value="1"/>
</dbReference>
<sequence>MAEASYPSNQVNALNEDDITKLTASIKDLFEGQTALFEHLSSRLNAFKTVKDAFALCSLDLDKAKIAYQPDLFENLEYMTAIHQLSSREVDLTIYFWKKKLLTLDEIARSHYFFPADAPPVDEGVANSWRRDLYTLKPTNVFLGFMQTGTLEILGDKKATDLAQGFLEIAIEDGFAITKQSSREIFERVFGIVVQLSTNEHKDVETPSVSQEEAKKKVKDFIFSLQRLQAVVRYPEDIPALLKCGYTSAHSISVDDVDTFVEIITSEGLSDDSARRIHDQALRIEIRNEQTWAIALRERNELVLPYVTNQPKHLDTPPRPQVFGSSQSINLTSLFKDMESPECTNCSSVLSPSAYFVDLLRFLQETPSNRKDKSSKSLFKQLMDRRPDLEYLQLSCSNTNNTIAYIDLVLEALESYVDFLSGRKEAQKFTIAVHNMPVEDTENNDVNLPKNSNFGIYQRVLQSEVYPLAVFPYNQAIDTIRTLLTAAGTSRREVLETFSSQDRLLKQILSTGDRTLSEQALDKVKRHLVTVIKRLAASECLGLSHEDFLAISQEGFQPPELLQEHLGPATVSSLENYKFQLNAKTAAELWGYHPSIKSERSALECMLDENAGDGLSFIKAQLLPRASITIKELQEILKTQYFGRRLVITTGNENNVFTGKLDDMRLRASLLENESCGTLTEELCYNLQAFIRLWKKLGWSIYEIDAIINGFNRSEGSVPFPPMKTGITGEMLEQIAAIKELSEITGLSPSKLQPLWSDIDTNGPNSLYATLFLQPRLTKMDPVFKPDKVTKRILQGVYKTTLGQHKAVILATLQISEKDLTTLYNCINFNADTVLTLGTISSLYRMVALCDVMDIPVLDYPLFCQLFSSEQFFGTARTTLAVLKMWKPVLNAGWSLKELRGNQTEEILTLTLNAIVKLMNGVATVSKAFAVSSNQVRGQPEDVIKFLPLLFESSKVTLISQLIEGTYAISQEVELASPHTKKPVPEALKSKISFRISFDDPKKVRVVVRSLLSEDETKTIAALIDDIKWVGAVETLSTQVRSVFNSLVDSIFKTAKAEAEMLFLKAEGDLVEERRSLFLDHALPILKSQQLQQNVVDNVSIDFPVATSILLHLLGKVVKVKNGQTALQALMSLAPHPAGNKDFDGFLLPAVSGEYIIKAVRVEKPVMTINGIALDFQGKAGSWISRDVQLLGNKTYRLVYIGDLVAEVRYTAPGALTPATFTSDMLITKQTWDTVLEVYQKLKISSRMVQVYGLNLDELDFLSDSSSSQPINFLKFDTKQLLRLDAIYTLRQGTKSATKDGESLIALFKWAANVEKNSDELYAKISKSTSWTEKQVSDILSRKYPGWDTNQLAGLFCDETELVAMNKVIQLIKKVNIPTIEVLSFFRIASPVFIGRTLPAESDDENFKIAAALRLAIQTTNNKSVAFADAYDQLREHQRTALVNYLLNHSKIKDSGLWDADSLFEWFLIDVQMGAKLQTSRIKQAISTVQLYIQRCLFGLEKNFGVLSEAISQVRWKYMSKYTLWEANRKLFLYPENWIDPTLRDNKTSQFGAFEAAILQSNLSMESISAAVKTYIYGVNEIAALTVQTYIWERKDNNKAVFHFFGRTRQTPYQFYYRSLEVLTVGSDVPVTKVGSTKPENSSTNNSESKKLEFKVVKKWMPWIKIEIDIPTVETDLDGINLEQPGVFLIPALSRGRLFLFVPQFFVKQPTKDENKASMMDRAKQEPPPIRKYWEMRLSRSELRNGKWSPKQSSEVYLTIPGKNPGSKDPIPPLSSLRFLTSTYSSANNAHVSADTDDVIIIDVESWYKSEYQETKTIPTNICNGNTTVTRWPLGRFKIQETKITVIDATNLPALPVRNSDAEKTKFKEDDEAQQLERSQLINLPNDQTFPTYFSKVVAESSEVEAPAPTPLIRRGPGFEYLVMAKMSGRSIAKRDYSWTISFNNGSVDKLSGLVLEVATRTGHTNYFAIPPTDPKEKLTENVHLFDHNIASELMERSTTSQGVDSVYEFLSSINDVSKQKIAFGALEMGFNEQATSYSLYNWELGMHIVQLLMERLLATQQFEIAINIARLVFDPTIDGSDLSRCWRFLPFKEALTGSESVVETLKKLGPKKPDVTMAAEVPINEWKDNPFVAHAVARGRPVVYMKRFVMKYIEILIASGDAYFRENSLESIPLAIQRYVEASHLFGPAPQEVPKLGQSAVKTFHDLDSELDAFSNAKVDMELEFPYSSEPCYRGSLIPENERRNIDPKDTRLLGLVKSGYFCVPPNPQVSALRNLIDDRFYKIRNSLDIDGKPLTLALFDPPLDPGMLASAAAAGISPSVLLNDTQAPMPNYRFLYILQKAIEMCSELKGIGEQFLSAKEKKDSEALTMLHARQEVLMNTIMLPIKELQLTETQKSIVTLEEMRKSHVNKLQFYLALVGESSNKIPDEKSEWTDIVQSIPSPTSDDLRMSPYEKIEMQKAESAAFLTDAASFIDLAAGGLLALPNIAGQMQPMGVGVQMKIDAENIAKFMQGTSTFMKLKAELDSHESQRAARKSQMIKQLQDRRLQANQAGHDVKHVDKDIAVQRIRLQVCEAEIQSQKQHIANAKEIQEWHRTKYTNENLYAWLENSFRTIYYNTFLLTMQLARKAERAFSFENPGRSKDQLSYLGQGGYWDSGRDGLLSAQNLLLSLKRLEMAHMEKRSHDYEIVKNVSLRQIDPTALLALRQNGVTTFAIPEILYDFDFPGHYLRRIKSVSVSIPCVTGPYTGLNCTLTLVEHCMRTSSALPYADQGRDDMRFHTDRIPISSIAISNGQNDTGLFECNFHDERYLPFEGAGAISKWRIEFPTVLRQFDYKTISDVVMHIRYTSVDGGALVQKAANDGVEEFIKKIEDVEKVGGGLYAMFDLKNDFSNEWYEMQAGGSKQMRLPRIHDRLHLWARGKRTPKVKSLGLIVGPPSSDWNTRLKLTVTPVPNTGSSATPIDIGLQSSEQVKMSDVDVLISKPPESGKLSLSARDDYLLTLGDGTAIPNTMHLILRYTLE</sequence>
<keyword evidence="6" id="KW-1185">Reference proteome</keyword>
<reference evidence="5 6" key="1">
    <citation type="journal article" date="2013" name="PLoS Genet.">
        <title>Genomic mechanisms accounting for the adaptation to parasitism in nematode-trapping fungi.</title>
        <authorList>
            <person name="Meerupati T."/>
            <person name="Andersson K.M."/>
            <person name="Friman E."/>
            <person name="Kumar D."/>
            <person name="Tunlid A."/>
            <person name="Ahren D."/>
        </authorList>
    </citation>
    <scope>NUCLEOTIDE SEQUENCE [LARGE SCALE GENOMIC DNA]</scope>
    <source>
        <strain evidence="5 6">CBS 200.50</strain>
    </source>
</reference>
<dbReference type="InterPro" id="IPR040840">
    <property type="entry name" value="TcA_TcB_BD"/>
</dbReference>